<name>A0A6N0HW03_9GAMM</name>
<dbReference type="EMBL" id="CP054491">
    <property type="protein sequence ID" value="QKQ26528.1"/>
    <property type="molecule type" value="Genomic_DNA"/>
</dbReference>
<evidence type="ECO:0000313" key="2">
    <source>
        <dbReference type="Proteomes" id="UP000509658"/>
    </source>
</evidence>
<dbReference type="RefSeq" id="WP_174673080.1">
    <property type="nucleotide sequence ID" value="NZ_CP054491.1"/>
</dbReference>
<accession>A0A6N0HW03</accession>
<proteinExistence type="predicted"/>
<organism evidence="1 2">
    <name type="scientific">Candidatus Reidiella endopervernicosa</name>
    <dbReference type="NCBI Taxonomy" id="2738883"/>
    <lineage>
        <taxon>Bacteria</taxon>
        <taxon>Pseudomonadati</taxon>
        <taxon>Pseudomonadota</taxon>
        <taxon>Gammaproteobacteria</taxon>
        <taxon>Candidatus Reidiella</taxon>
    </lineage>
</organism>
<keyword evidence="2" id="KW-1185">Reference proteome</keyword>
<evidence type="ECO:0000313" key="1">
    <source>
        <dbReference type="EMBL" id="QKQ26528.1"/>
    </source>
</evidence>
<reference evidence="1 2" key="1">
    <citation type="submission" date="2020-05" db="EMBL/GenBank/DDBJ databases">
        <title>Horizontal transmission and recombination maintain forever young bacterial symbiont genomes.</title>
        <authorList>
            <person name="Russell S.L."/>
            <person name="Pepper-Tunick E."/>
            <person name="Svedberg J."/>
            <person name="Byrne A."/>
            <person name="Ruelas Castillo J."/>
            <person name="Vollmers C."/>
            <person name="Beinart R.A."/>
            <person name="Corbett-Detig R."/>
        </authorList>
    </citation>
    <scope>NUCLEOTIDE SEQUENCE [LARGE SCALE GENOMIC DNA]</scope>
    <source>
        <strain evidence="1">Santa_Monica_outfall</strain>
    </source>
</reference>
<dbReference type="KEGG" id="rev:HUE57_09725"/>
<dbReference type="Proteomes" id="UP000509658">
    <property type="component" value="Chromosome"/>
</dbReference>
<dbReference type="AlphaFoldDB" id="A0A6N0HW03"/>
<sequence>MPAALRSCVRCVITSSRLYTTPSVTLRRHKAAAASSSSSARALNYE</sequence>
<gene>
    <name evidence="1" type="ORF">HUE57_09725</name>
</gene>
<protein>
    <submittedName>
        <fullName evidence="1">Uncharacterized protein</fullName>
    </submittedName>
</protein>